<feature type="compositionally biased region" description="Basic and acidic residues" evidence="3">
    <location>
        <begin position="300"/>
        <end position="315"/>
    </location>
</feature>
<dbReference type="EMBL" id="CAJNJA010035500">
    <property type="protein sequence ID" value="CAE7707824.1"/>
    <property type="molecule type" value="Genomic_DNA"/>
</dbReference>
<organism evidence="5 6">
    <name type="scientific">Symbiodinium necroappetens</name>
    <dbReference type="NCBI Taxonomy" id="1628268"/>
    <lineage>
        <taxon>Eukaryota</taxon>
        <taxon>Sar</taxon>
        <taxon>Alveolata</taxon>
        <taxon>Dinophyceae</taxon>
        <taxon>Suessiales</taxon>
        <taxon>Symbiodiniaceae</taxon>
        <taxon>Symbiodinium</taxon>
    </lineage>
</organism>
<keyword evidence="6" id="KW-1185">Reference proteome</keyword>
<evidence type="ECO:0000256" key="2">
    <source>
        <dbReference type="SAM" id="Coils"/>
    </source>
</evidence>
<evidence type="ECO:0000259" key="4">
    <source>
        <dbReference type="PROSITE" id="PS50158"/>
    </source>
</evidence>
<dbReference type="InterPro" id="IPR001878">
    <property type="entry name" value="Znf_CCHC"/>
</dbReference>
<evidence type="ECO:0000256" key="3">
    <source>
        <dbReference type="SAM" id="MobiDB-lite"/>
    </source>
</evidence>
<comment type="caution">
    <text evidence="5">The sequence shown here is derived from an EMBL/GenBank/DDBJ whole genome shotgun (WGS) entry which is preliminary data.</text>
</comment>
<dbReference type="PROSITE" id="PS50158">
    <property type="entry name" value="ZF_CCHC"/>
    <property type="match status" value="1"/>
</dbReference>
<feature type="non-terminal residue" evidence="5">
    <location>
        <position position="1"/>
    </location>
</feature>
<feature type="compositionally biased region" description="Basic residues" evidence="3">
    <location>
        <begin position="262"/>
        <end position="276"/>
    </location>
</feature>
<keyword evidence="1" id="KW-0863">Zinc-finger</keyword>
<evidence type="ECO:0000313" key="5">
    <source>
        <dbReference type="EMBL" id="CAE7707824.1"/>
    </source>
</evidence>
<feature type="region of interest" description="Disordered" evidence="3">
    <location>
        <begin position="351"/>
        <end position="374"/>
    </location>
</feature>
<dbReference type="SMART" id="SM00343">
    <property type="entry name" value="ZnF_C2HC"/>
    <property type="match status" value="1"/>
</dbReference>
<reference evidence="5" key="1">
    <citation type="submission" date="2021-02" db="EMBL/GenBank/DDBJ databases">
        <authorList>
            <person name="Dougan E. K."/>
            <person name="Rhodes N."/>
            <person name="Thang M."/>
            <person name="Chan C."/>
        </authorList>
    </citation>
    <scope>NUCLEOTIDE SEQUENCE</scope>
</reference>
<feature type="compositionally biased region" description="Basic and acidic residues" evidence="3">
    <location>
        <begin position="763"/>
        <end position="774"/>
    </location>
</feature>
<dbReference type="GO" id="GO:0008270">
    <property type="term" value="F:zinc ion binding"/>
    <property type="evidence" value="ECO:0007669"/>
    <property type="project" value="UniProtKB-KW"/>
</dbReference>
<gene>
    <name evidence="5" type="ORF">SNEC2469_LOCUS20407</name>
</gene>
<dbReference type="Pfam" id="PF00098">
    <property type="entry name" value="zf-CCHC"/>
    <property type="match status" value="1"/>
</dbReference>
<dbReference type="Proteomes" id="UP000601435">
    <property type="component" value="Unassembled WGS sequence"/>
</dbReference>
<protein>
    <recommendedName>
        <fullName evidence="4">CCHC-type domain-containing protein</fullName>
    </recommendedName>
</protein>
<keyword evidence="2" id="KW-0175">Coiled coil</keyword>
<keyword evidence="1" id="KW-0862">Zinc</keyword>
<proteinExistence type="predicted"/>
<sequence>ILLDPYGDGLDGSGAAPGTLPGGRKFVDYRMEPAPVWDGETPELKYREYAQNLRLWLVEAVERLPGALVGKRIIDGIPFGSRLAALLAHLTVEDITAEKGYEKIVGIIEDAHDYLHDAKLEQAFEMAMSPPGRPVLERLCGDEEGNFSEDQKQRIKVLTDGSIDFPKVEQAIRKETRLRMMTAATLMVAMMPSSGHQTFYEDQAYDEEPDLFEDLLEADEGGSVYVCVEEPLPSLMDEDQALQYAGDLLSFVYGETSDRWQRKGKGKGKSKAKGKGKGKEKGAKGKHKGFGIYGTQMSYPEHRRALQQARTDRGHSRPPSFPGPPRARASLEDIKARTRCHQCKQIGHWSRECPQRQARPRSPSPSQPAPRVSTSHFFMGDPVTVASAEGEIFLSSSIEEPHAFVGFVQNGVSLDHQCQVFRPLTLLSEEYMSEVLLSYTFASSNDESEGCALVDTAAQHGLIGEQTLHKHDMYLQKHHNKLRVQITDETGGTVRGVCGSEQVTKVAYIPIGIAGRPGVLRVQVVPGVIPCLIPAYLLTDAGAIIDMPGSRVYYTSVSAVQRMRRRSTGHMEVSLCEFESKWEIPATYSFIKSEIWGAPQLPLFLRRWRRCVLRYFLAMATQAAVALEQIISQPQLRRARKLAARREALERRALLLQREEQALLAATPVDRAPVRVLVANEEHTEQRRPKVEHRGRSKYLTPILRSSPTCQHVETKHGANSDWSWVRCTKCGLTEQVPKMSLEKMNVWNTVLIFQKSDYLTPDEKKKDKEEKRTAKQNPGIRDESDLEPIGSLTEDEMQLWRRDAMSVPDLEPPSLFQRCPHCQFGGIHLMKCVEENRLMWRCMGGRLDCPYIWREYGDQLVVATGVRLCVKCHRGELKVITHQNRQALLCPQCRDLTLMSECKEVMEMHQRLEEKLRGLDKVPVRCRCPLGARVVATSPAPGLWNVLQIDATGRAEYDLGARASVYVIQEFSEDFATYLQDQEFEPIEVTLDRREKKKLGAALDHVLGSTEQFFEMCEEYPGMDGLPGDSQGSCQVFGTEEEADQDDGFGSQPPHLLQPLAAAAGLDLDEIRAQRKYRCLPVDLELTVLCRELKESQAEESWLDHHGQVMFVSLLPRRALLPSVGPGGRTQRWTAVLVKPGEWKWLELGASGPWHEEVREHGALVVIYRWPEYSETFATSYDLTDKEKADVLRCHVNLGHPHPREFVRLLKAAGSRHDVVQYVLREFEWILTSLWGWTSCLYTGLAVEQNIQFLTLTLRATGDLVGIHPFVGCAGVVLLDVDDFAQGGNERHQKLMQQFKERFRFGKGRCLYGGHGEYLGRTVRQREDFEVRIDMQRYIEEKLRPVTLPRERMRQGDDAVLTEKEVTMLRGAGGSLLWVGKECRPDVAAACAMSMSWGSAGPTIKHIKAVNKTINELKKTSDVYLRILPVPLANGIWVSISDASVANDDETSQGGFLIAFADKAIKDGGLHDFSVNSWKSHRVRRVVKASLGSEALAMDDGLAELEWIRALYTEAVVPNSTVLDGTRFGDDESVAIVRQCDPQDPTILVTDARALYDLFHRRSGAAGLCRRAQIDVSVMSSSAKALRAEVHWLPGKYMLADALTKRLGNSALVRKVLSLGKYALKRDGLELLLDLEAPPDGCDAFDCQPRSS</sequence>
<name>A0A812X715_9DINO</name>
<accession>A0A812X715</accession>
<feature type="domain" description="CCHC-type" evidence="4">
    <location>
        <begin position="339"/>
        <end position="355"/>
    </location>
</feature>
<dbReference type="Gene3D" id="4.10.60.10">
    <property type="entry name" value="Zinc finger, CCHC-type"/>
    <property type="match status" value="1"/>
</dbReference>
<dbReference type="InterPro" id="IPR036875">
    <property type="entry name" value="Znf_CCHC_sf"/>
</dbReference>
<feature type="region of interest" description="Disordered" evidence="3">
    <location>
        <begin position="763"/>
        <end position="789"/>
    </location>
</feature>
<dbReference type="SUPFAM" id="SSF57756">
    <property type="entry name" value="Retrovirus zinc finger-like domains"/>
    <property type="match status" value="1"/>
</dbReference>
<keyword evidence="1" id="KW-0479">Metal-binding</keyword>
<feature type="region of interest" description="Disordered" evidence="3">
    <location>
        <begin position="260"/>
        <end position="328"/>
    </location>
</feature>
<evidence type="ECO:0000256" key="1">
    <source>
        <dbReference type="PROSITE-ProRule" id="PRU00047"/>
    </source>
</evidence>
<dbReference type="OrthoDB" id="446306at2759"/>
<feature type="coiled-coil region" evidence="2">
    <location>
        <begin position="639"/>
        <end position="666"/>
    </location>
</feature>
<dbReference type="GO" id="GO:0003676">
    <property type="term" value="F:nucleic acid binding"/>
    <property type="evidence" value="ECO:0007669"/>
    <property type="project" value="InterPro"/>
</dbReference>
<evidence type="ECO:0000313" key="6">
    <source>
        <dbReference type="Proteomes" id="UP000601435"/>
    </source>
</evidence>